<dbReference type="AlphaFoldDB" id="A0A0R1QS13"/>
<dbReference type="RefSeq" id="WP_056962898.1">
    <property type="nucleotide sequence ID" value="NZ_AZEU01000097.1"/>
</dbReference>
<name>A0A0R1QS13_9LACO</name>
<evidence type="ECO:0000313" key="2">
    <source>
        <dbReference type="Proteomes" id="UP000051790"/>
    </source>
</evidence>
<dbReference type="EMBL" id="AZEU01000097">
    <property type="protein sequence ID" value="KRL47568.1"/>
    <property type="molecule type" value="Genomic_DNA"/>
</dbReference>
<organism evidence="1 2">
    <name type="scientific">Lacticaseibacillus manihotivorans DSM 13343 = JCM 12514</name>
    <dbReference type="NCBI Taxonomy" id="1423769"/>
    <lineage>
        <taxon>Bacteria</taxon>
        <taxon>Bacillati</taxon>
        <taxon>Bacillota</taxon>
        <taxon>Bacilli</taxon>
        <taxon>Lactobacillales</taxon>
        <taxon>Lactobacillaceae</taxon>
        <taxon>Lacticaseibacillus</taxon>
    </lineage>
</organism>
<comment type="caution">
    <text evidence="1">The sequence shown here is derived from an EMBL/GenBank/DDBJ whole genome shotgun (WGS) entry which is preliminary data.</text>
</comment>
<dbReference type="OrthoDB" id="2314505at2"/>
<evidence type="ECO:0000313" key="1">
    <source>
        <dbReference type="EMBL" id="KRL47568.1"/>
    </source>
</evidence>
<gene>
    <name evidence="1" type="ORF">FD01_GL000231</name>
</gene>
<reference evidence="1 2" key="1">
    <citation type="journal article" date="2015" name="Genome Announc.">
        <title>Expanding the biotechnology potential of lactobacilli through comparative genomics of 213 strains and associated genera.</title>
        <authorList>
            <person name="Sun Z."/>
            <person name="Harris H.M."/>
            <person name="McCann A."/>
            <person name="Guo C."/>
            <person name="Argimon S."/>
            <person name="Zhang W."/>
            <person name="Yang X."/>
            <person name="Jeffery I.B."/>
            <person name="Cooney J.C."/>
            <person name="Kagawa T.F."/>
            <person name="Liu W."/>
            <person name="Song Y."/>
            <person name="Salvetti E."/>
            <person name="Wrobel A."/>
            <person name="Rasinkangas P."/>
            <person name="Parkhill J."/>
            <person name="Rea M.C."/>
            <person name="O'Sullivan O."/>
            <person name="Ritari J."/>
            <person name="Douillard F.P."/>
            <person name="Paul Ross R."/>
            <person name="Yang R."/>
            <person name="Briner A.E."/>
            <person name="Felis G.E."/>
            <person name="de Vos W.M."/>
            <person name="Barrangou R."/>
            <person name="Klaenhammer T.R."/>
            <person name="Caufield P.W."/>
            <person name="Cui Y."/>
            <person name="Zhang H."/>
            <person name="O'Toole P.W."/>
        </authorList>
    </citation>
    <scope>NUCLEOTIDE SEQUENCE [LARGE SCALE GENOMIC DNA]</scope>
    <source>
        <strain evidence="1 2">DSM 13343</strain>
    </source>
</reference>
<accession>A0A0R1QS13</accession>
<dbReference type="PATRIC" id="fig|1423769.4.peg.252"/>
<protein>
    <submittedName>
        <fullName evidence="1">Uncharacterized protein</fullName>
    </submittedName>
</protein>
<keyword evidence="2" id="KW-1185">Reference proteome</keyword>
<proteinExistence type="predicted"/>
<sequence length="162" mass="17858">MEQYSISELADWLEAQSDALLAKSVAFPETKVQAVVDYLKVLKHPAAAYLDTLQGHYDRHESDHKLNLLADKAPLAELEDRVMVNHVDGSITEDHINFTYNHEPVFEGGYAAKKDLNIIKFGLEVIGAVATTGHIETESSVLSPDAMVTLIVAAHSFAKWQG</sequence>
<dbReference type="Proteomes" id="UP000051790">
    <property type="component" value="Unassembled WGS sequence"/>
</dbReference>